<organism evidence="2 3">
    <name type="scientific">Microbacterium testaceum</name>
    <name type="common">Aureobacterium testaceum</name>
    <name type="synonym">Brevibacterium testaceum</name>
    <dbReference type="NCBI Taxonomy" id="2033"/>
    <lineage>
        <taxon>Bacteria</taxon>
        <taxon>Bacillati</taxon>
        <taxon>Actinomycetota</taxon>
        <taxon>Actinomycetes</taxon>
        <taxon>Micrococcales</taxon>
        <taxon>Microbacteriaceae</taxon>
        <taxon>Microbacterium</taxon>
    </lineage>
</organism>
<keyword evidence="1" id="KW-1133">Transmembrane helix</keyword>
<dbReference type="PATRIC" id="fig|2033.6.peg.3741"/>
<sequence length="131" mass="14296">MTTQQMLDERYGRRTSPRRRIVLWSIVGVIALTLTGLLGWTTVSNTMRSVTATDTGFTVTDASAVTISFQFTAPVGEPVACAIEAQDEDHGTVGWRVVEYPASEDHSRAFTEEIPTLALATTGFVNSCWVP</sequence>
<feature type="transmembrane region" description="Helical" evidence="1">
    <location>
        <begin position="21"/>
        <end position="40"/>
    </location>
</feature>
<reference evidence="2 3" key="1">
    <citation type="journal article" date="2016" name="Front. Microbiol.">
        <title>Genomic Resource of Rice Seed Associated Bacteria.</title>
        <authorList>
            <person name="Midha S."/>
            <person name="Bansal K."/>
            <person name="Sharma S."/>
            <person name="Kumar N."/>
            <person name="Patil P.P."/>
            <person name="Chaudhry V."/>
            <person name="Patil P.B."/>
        </authorList>
    </citation>
    <scope>NUCLEOTIDE SEQUENCE [LARGE SCALE GENOMIC DNA]</scope>
    <source>
        <strain evidence="2 3">NS220</strain>
    </source>
</reference>
<dbReference type="OrthoDB" id="4793644at2"/>
<proteinExistence type="predicted"/>
<dbReference type="InterPro" id="IPR025443">
    <property type="entry name" value="DUF4307"/>
</dbReference>
<evidence type="ECO:0000256" key="1">
    <source>
        <dbReference type="SAM" id="Phobius"/>
    </source>
</evidence>
<dbReference type="AlphaFoldDB" id="A0A147EVG6"/>
<dbReference type="Proteomes" id="UP000075025">
    <property type="component" value="Unassembled WGS sequence"/>
</dbReference>
<name>A0A147EVG6_MICTE</name>
<protein>
    <submittedName>
        <fullName evidence="2">Transcriptional regulator</fullName>
    </submittedName>
</protein>
<dbReference type="EMBL" id="LDRT01000082">
    <property type="protein sequence ID" value="KTR93509.1"/>
    <property type="molecule type" value="Genomic_DNA"/>
</dbReference>
<evidence type="ECO:0000313" key="3">
    <source>
        <dbReference type="Proteomes" id="UP000075025"/>
    </source>
</evidence>
<keyword evidence="1" id="KW-0812">Transmembrane</keyword>
<comment type="caution">
    <text evidence="2">The sequence shown here is derived from an EMBL/GenBank/DDBJ whole genome shotgun (WGS) entry which is preliminary data.</text>
</comment>
<accession>A0A147EVG6</accession>
<dbReference type="Pfam" id="PF14155">
    <property type="entry name" value="DUF4307"/>
    <property type="match status" value="1"/>
</dbReference>
<dbReference type="RefSeq" id="WP_058624322.1">
    <property type="nucleotide sequence ID" value="NZ_LDRT01000082.1"/>
</dbReference>
<evidence type="ECO:0000313" key="2">
    <source>
        <dbReference type="EMBL" id="KTR93509.1"/>
    </source>
</evidence>
<gene>
    <name evidence="2" type="ORF">NS220_12245</name>
</gene>
<keyword evidence="1" id="KW-0472">Membrane</keyword>